<reference evidence="2 3" key="1">
    <citation type="submission" date="2019-11" db="EMBL/GenBank/DDBJ databases">
        <title>Whole genome sequencing and comparative genomics analyses of five strains of Spiroplasma citri.</title>
        <authorList>
            <person name="Yokomi R."/>
            <person name="Chen J."/>
            <person name="Rattner R."/>
            <person name="Vidalakis G."/>
        </authorList>
    </citation>
    <scope>NUCLEOTIDE SEQUENCE [LARGE SCALE GENOMIC DNA]</scope>
    <source>
        <strain evidence="2 3">BR12</strain>
    </source>
</reference>
<sequence>MRAGFSYKITVNTNNIPVAFVIGQWGTYADLGINDEYSQFTKYGITGKITLITPHKSGMLYIADNNQTSLKILNITSNNPWGIIKVPTFKINETNENEFIRLVQTTDSPFVEFCRNHTHFVFLVFTVLESKFF</sequence>
<proteinExistence type="predicted"/>
<evidence type="ECO:0000259" key="1">
    <source>
        <dbReference type="PROSITE" id="PS51723"/>
    </source>
</evidence>
<organism evidence="2 3">
    <name type="scientific">Spiroplasma citri</name>
    <dbReference type="NCBI Taxonomy" id="2133"/>
    <lineage>
        <taxon>Bacteria</taxon>
        <taxon>Bacillati</taxon>
        <taxon>Mycoplasmatota</taxon>
        <taxon>Mollicutes</taxon>
        <taxon>Entomoplasmatales</taxon>
        <taxon>Spiroplasmataceae</taxon>
        <taxon>Spiroplasma</taxon>
    </lineage>
</organism>
<accession>A0AAJ4JY80</accession>
<feature type="domain" description="Peptidase M60" evidence="1">
    <location>
        <begin position="1"/>
        <end position="133"/>
    </location>
</feature>
<dbReference type="InterPro" id="IPR031161">
    <property type="entry name" value="Peptidase_M60_dom"/>
</dbReference>
<dbReference type="AlphaFoldDB" id="A0AAJ4JY80"/>
<dbReference type="RefSeq" id="WP_071937313.1">
    <property type="nucleotide sequence ID" value="NZ_CP013197.1"/>
</dbReference>
<dbReference type="KEGG" id="sck:SCITRI_00827"/>
<dbReference type="EMBL" id="CP046368">
    <property type="protein sequence ID" value="QIA68789.1"/>
    <property type="molecule type" value="Genomic_DNA"/>
</dbReference>
<name>A0AAJ4JY80_SPICI</name>
<dbReference type="PROSITE" id="PS51723">
    <property type="entry name" value="PEPTIDASE_M60"/>
    <property type="match status" value="1"/>
</dbReference>
<gene>
    <name evidence="2" type="ORF">GL298_04245</name>
</gene>
<evidence type="ECO:0000313" key="2">
    <source>
        <dbReference type="EMBL" id="QIA68789.1"/>
    </source>
</evidence>
<dbReference type="GeneID" id="54238721"/>
<evidence type="ECO:0000313" key="3">
    <source>
        <dbReference type="Proteomes" id="UP000464735"/>
    </source>
</evidence>
<protein>
    <recommendedName>
        <fullName evidence="1">Peptidase M60 domain-containing protein</fullName>
    </recommendedName>
</protein>
<dbReference type="Proteomes" id="UP000464735">
    <property type="component" value="Chromosome"/>
</dbReference>